<proteinExistence type="inferred from homology"/>
<dbReference type="SUPFAM" id="SSF57863">
    <property type="entry name" value="ArfGap/RecO-like zinc finger"/>
    <property type="match status" value="1"/>
</dbReference>
<protein>
    <recommendedName>
        <fullName evidence="2 7">DNA repair protein RecO</fullName>
    </recommendedName>
    <alternativeName>
        <fullName evidence="6 7">Recombination protein O</fullName>
    </alternativeName>
</protein>
<dbReference type="Pfam" id="PF11967">
    <property type="entry name" value="RecO_N"/>
    <property type="match status" value="1"/>
</dbReference>
<dbReference type="RefSeq" id="WP_149788114.1">
    <property type="nucleotide sequence ID" value="NZ_FNIO01000003.1"/>
</dbReference>
<gene>
    <name evidence="7" type="primary">recO</name>
    <name evidence="9" type="ORF">SAMN05444142_102455</name>
</gene>
<keyword evidence="10" id="KW-1185">Reference proteome</keyword>
<dbReference type="AlphaFoldDB" id="A0A1H0GZR8"/>
<evidence type="ECO:0000256" key="6">
    <source>
        <dbReference type="ARBA" id="ARBA00033409"/>
    </source>
</evidence>
<dbReference type="InterPro" id="IPR042242">
    <property type="entry name" value="RecO_C"/>
</dbReference>
<evidence type="ECO:0000256" key="7">
    <source>
        <dbReference type="HAMAP-Rule" id="MF_00201"/>
    </source>
</evidence>
<comment type="function">
    <text evidence="7">Involved in DNA repair and RecF pathway recombination.</text>
</comment>
<evidence type="ECO:0000256" key="3">
    <source>
        <dbReference type="ARBA" id="ARBA00022763"/>
    </source>
</evidence>
<keyword evidence="5 7" id="KW-0234">DNA repair</keyword>
<dbReference type="SUPFAM" id="SSF50249">
    <property type="entry name" value="Nucleic acid-binding proteins"/>
    <property type="match status" value="1"/>
</dbReference>
<dbReference type="EMBL" id="FQZZ01000002">
    <property type="protein sequence ID" value="SHJ93894.1"/>
    <property type="molecule type" value="Genomic_DNA"/>
</dbReference>
<dbReference type="InterPro" id="IPR012340">
    <property type="entry name" value="NA-bd_OB-fold"/>
</dbReference>
<dbReference type="PANTHER" id="PTHR33991">
    <property type="entry name" value="DNA REPAIR PROTEIN RECO"/>
    <property type="match status" value="1"/>
</dbReference>
<evidence type="ECO:0000256" key="2">
    <source>
        <dbReference type="ARBA" id="ARBA00021310"/>
    </source>
</evidence>
<comment type="similarity">
    <text evidence="1 7">Belongs to the RecO family.</text>
</comment>
<dbReference type="PANTHER" id="PTHR33991:SF1">
    <property type="entry name" value="DNA REPAIR PROTEIN RECO"/>
    <property type="match status" value="1"/>
</dbReference>
<evidence type="ECO:0000256" key="4">
    <source>
        <dbReference type="ARBA" id="ARBA00023172"/>
    </source>
</evidence>
<evidence type="ECO:0000256" key="5">
    <source>
        <dbReference type="ARBA" id="ARBA00023204"/>
    </source>
</evidence>
<evidence type="ECO:0000313" key="9">
    <source>
        <dbReference type="EMBL" id="SHJ93894.1"/>
    </source>
</evidence>
<evidence type="ECO:0000256" key="1">
    <source>
        <dbReference type="ARBA" id="ARBA00007452"/>
    </source>
</evidence>
<dbReference type="NCBIfam" id="TIGR00613">
    <property type="entry name" value="reco"/>
    <property type="match status" value="1"/>
</dbReference>
<reference evidence="9 10" key="1">
    <citation type="submission" date="2016-11" db="EMBL/GenBank/DDBJ databases">
        <authorList>
            <person name="Varghese N."/>
            <person name="Submissions S."/>
        </authorList>
    </citation>
    <scope>NUCLEOTIDE SEQUENCE [LARGE SCALE GENOMIC DNA]</scope>
    <source>
        <strain evidence="9 10">DSM 29620</strain>
    </source>
</reference>
<dbReference type="Gene3D" id="2.40.50.140">
    <property type="entry name" value="Nucleic acid-binding proteins"/>
    <property type="match status" value="1"/>
</dbReference>
<dbReference type="GO" id="GO:0006310">
    <property type="term" value="P:DNA recombination"/>
    <property type="evidence" value="ECO:0007669"/>
    <property type="project" value="UniProtKB-UniRule"/>
</dbReference>
<dbReference type="Proteomes" id="UP000324252">
    <property type="component" value="Unassembled WGS sequence"/>
</dbReference>
<keyword evidence="4 7" id="KW-0233">DNA recombination</keyword>
<accession>A0A1H0GZR8</accession>
<dbReference type="Gene3D" id="1.20.1440.120">
    <property type="entry name" value="Recombination protein O, C-terminal domain"/>
    <property type="match status" value="1"/>
</dbReference>
<dbReference type="InterPro" id="IPR037278">
    <property type="entry name" value="ARFGAP/RecO"/>
</dbReference>
<evidence type="ECO:0000259" key="8">
    <source>
        <dbReference type="Pfam" id="PF11967"/>
    </source>
</evidence>
<evidence type="ECO:0000313" key="10">
    <source>
        <dbReference type="Proteomes" id="UP000324252"/>
    </source>
</evidence>
<dbReference type="InterPro" id="IPR003717">
    <property type="entry name" value="RecO"/>
</dbReference>
<dbReference type="Pfam" id="PF02565">
    <property type="entry name" value="RecO_C"/>
    <property type="match status" value="1"/>
</dbReference>
<feature type="domain" description="DNA replication/recombination mediator RecO N-terminal" evidence="8">
    <location>
        <begin position="1"/>
        <end position="75"/>
    </location>
</feature>
<keyword evidence="3 7" id="KW-0227">DNA damage</keyword>
<sequence length="243" mass="26698">MEWRDQGILLHSRRHGESAAIIEVFTPSRGRHAGVVRGGAGRRMAPVLQPGAQLDLTWRARLEDHIGAFTVEPLRSRMAAVMGDRLALAGLNAVVALLQFALPEREAHEGLYRHSQNLLDLLGNSDLWPLAYLRWEQVLLEDLGYGLDLSRCAVTGGEEGLAYVSPRTGRAVSRAGAGEWADRLLPLPACLLGQGEAADSEISEALRVTGYFLTHHLAHDLGNRPLPEARQRFLDALARRAVR</sequence>
<dbReference type="GO" id="GO:0043590">
    <property type="term" value="C:bacterial nucleoid"/>
    <property type="evidence" value="ECO:0007669"/>
    <property type="project" value="TreeGrafter"/>
</dbReference>
<dbReference type="GO" id="GO:0006302">
    <property type="term" value="P:double-strand break repair"/>
    <property type="evidence" value="ECO:0007669"/>
    <property type="project" value="TreeGrafter"/>
</dbReference>
<name>A0A1H0GZR8_9RHOB</name>
<dbReference type="InterPro" id="IPR022572">
    <property type="entry name" value="DNA_rep/recomb_RecO_N"/>
</dbReference>
<organism evidence="9 10">
    <name type="scientific">Lutimaribacter pacificus</name>
    <dbReference type="NCBI Taxonomy" id="391948"/>
    <lineage>
        <taxon>Bacteria</taxon>
        <taxon>Pseudomonadati</taxon>
        <taxon>Pseudomonadota</taxon>
        <taxon>Alphaproteobacteria</taxon>
        <taxon>Rhodobacterales</taxon>
        <taxon>Roseobacteraceae</taxon>
        <taxon>Lutimaribacter</taxon>
    </lineage>
</organism>
<dbReference type="OrthoDB" id="9804792at2"/>
<dbReference type="HAMAP" id="MF_00201">
    <property type="entry name" value="RecO"/>
    <property type="match status" value="1"/>
</dbReference>